<evidence type="ECO:0000313" key="1">
    <source>
        <dbReference type="EMBL" id="KAF0766485.1"/>
    </source>
</evidence>
<dbReference type="Proteomes" id="UP000478052">
    <property type="component" value="Unassembled WGS sequence"/>
</dbReference>
<dbReference type="AlphaFoldDB" id="A0A6G0Z6X1"/>
<accession>A0A6G0Z6X1</accession>
<organism evidence="1 2">
    <name type="scientific">Aphis craccivora</name>
    <name type="common">Cowpea aphid</name>
    <dbReference type="NCBI Taxonomy" id="307492"/>
    <lineage>
        <taxon>Eukaryota</taxon>
        <taxon>Metazoa</taxon>
        <taxon>Ecdysozoa</taxon>
        <taxon>Arthropoda</taxon>
        <taxon>Hexapoda</taxon>
        <taxon>Insecta</taxon>
        <taxon>Pterygota</taxon>
        <taxon>Neoptera</taxon>
        <taxon>Paraneoptera</taxon>
        <taxon>Hemiptera</taxon>
        <taxon>Sternorrhyncha</taxon>
        <taxon>Aphidomorpha</taxon>
        <taxon>Aphidoidea</taxon>
        <taxon>Aphididae</taxon>
        <taxon>Aphidini</taxon>
        <taxon>Aphis</taxon>
        <taxon>Aphis</taxon>
    </lineage>
</organism>
<comment type="caution">
    <text evidence="1">The sequence shown here is derived from an EMBL/GenBank/DDBJ whole genome shotgun (WGS) entry which is preliminary data.</text>
</comment>
<proteinExistence type="predicted"/>
<keyword evidence="2" id="KW-1185">Reference proteome</keyword>
<reference evidence="1 2" key="1">
    <citation type="submission" date="2019-08" db="EMBL/GenBank/DDBJ databases">
        <title>Whole genome of Aphis craccivora.</title>
        <authorList>
            <person name="Voronova N.V."/>
            <person name="Shulinski R.S."/>
            <person name="Bandarenka Y.V."/>
            <person name="Zhorov D.G."/>
            <person name="Warner D."/>
        </authorList>
    </citation>
    <scope>NUCLEOTIDE SEQUENCE [LARGE SCALE GENOMIC DNA]</scope>
    <source>
        <strain evidence="1">180601</strain>
        <tissue evidence="1">Whole Body</tissue>
    </source>
</reference>
<protein>
    <submittedName>
        <fullName evidence="1">RNase H domain-containing protein</fullName>
    </submittedName>
</protein>
<name>A0A6G0Z6X1_APHCR</name>
<gene>
    <name evidence="1" type="ORF">FWK35_00025155</name>
</gene>
<evidence type="ECO:0000313" key="2">
    <source>
        <dbReference type="Proteomes" id="UP000478052"/>
    </source>
</evidence>
<dbReference type="EMBL" id="VUJU01001181">
    <property type="protein sequence ID" value="KAF0766485.1"/>
    <property type="molecule type" value="Genomic_DNA"/>
</dbReference>
<sequence length="82" mass="9339">MQILHSLTTKGQGFCQVIYREFCYLIDIAILISIELIEQHWKNTESFLIASDSLSSILAIKNHGSSNEIIYHIQERTSSLSP</sequence>